<gene>
    <name evidence="3" type="ORF">DAEQUDRAFT_748684</name>
</gene>
<protein>
    <submittedName>
        <fullName evidence="3">NAD(P)-binding protein</fullName>
    </submittedName>
</protein>
<dbReference type="STRING" id="1314783.A0A165TSH4"/>
<feature type="domain" description="NAD-dependent epimerase/dehydratase" evidence="2">
    <location>
        <begin position="3"/>
        <end position="71"/>
    </location>
</feature>
<dbReference type="Pfam" id="PF01370">
    <property type="entry name" value="Epimerase"/>
    <property type="match status" value="1"/>
</dbReference>
<keyword evidence="4" id="KW-1185">Reference proteome</keyword>
<keyword evidence="1" id="KW-0732">Signal</keyword>
<name>A0A165TSH4_9APHY</name>
<dbReference type="InterPro" id="IPR051783">
    <property type="entry name" value="NAD(P)-dependent_oxidoreduct"/>
</dbReference>
<dbReference type="EMBL" id="KV429035">
    <property type="protein sequence ID" value="KZT73880.1"/>
    <property type="molecule type" value="Genomic_DNA"/>
</dbReference>
<dbReference type="GO" id="GO:0005737">
    <property type="term" value="C:cytoplasm"/>
    <property type="evidence" value="ECO:0007669"/>
    <property type="project" value="TreeGrafter"/>
</dbReference>
<dbReference type="InterPro" id="IPR036291">
    <property type="entry name" value="NAD(P)-bd_dom_sf"/>
</dbReference>
<dbReference type="Gene3D" id="3.40.50.720">
    <property type="entry name" value="NAD(P)-binding Rossmann-like Domain"/>
    <property type="match status" value="1"/>
</dbReference>
<dbReference type="InterPro" id="IPR001509">
    <property type="entry name" value="Epimerase_deHydtase"/>
</dbReference>
<feature type="signal peptide" evidence="1">
    <location>
        <begin position="1"/>
        <end position="19"/>
    </location>
</feature>
<evidence type="ECO:0000259" key="2">
    <source>
        <dbReference type="Pfam" id="PF01370"/>
    </source>
</evidence>
<dbReference type="PANTHER" id="PTHR48079">
    <property type="entry name" value="PROTEIN YEEZ"/>
    <property type="match status" value="1"/>
</dbReference>
<dbReference type="Proteomes" id="UP000076727">
    <property type="component" value="Unassembled WGS sequence"/>
</dbReference>
<organism evidence="3 4">
    <name type="scientific">Daedalea quercina L-15889</name>
    <dbReference type="NCBI Taxonomy" id="1314783"/>
    <lineage>
        <taxon>Eukaryota</taxon>
        <taxon>Fungi</taxon>
        <taxon>Dikarya</taxon>
        <taxon>Basidiomycota</taxon>
        <taxon>Agaricomycotina</taxon>
        <taxon>Agaricomycetes</taxon>
        <taxon>Polyporales</taxon>
        <taxon>Fomitopsis</taxon>
    </lineage>
</organism>
<dbReference type="OrthoDB" id="10000533at2759"/>
<dbReference type="GO" id="GO:0004029">
    <property type="term" value="F:aldehyde dehydrogenase (NAD+) activity"/>
    <property type="evidence" value="ECO:0007669"/>
    <property type="project" value="TreeGrafter"/>
</dbReference>
<evidence type="ECO:0000313" key="3">
    <source>
        <dbReference type="EMBL" id="KZT73880.1"/>
    </source>
</evidence>
<dbReference type="AlphaFoldDB" id="A0A165TSH4"/>
<proteinExistence type="predicted"/>
<dbReference type="PANTHER" id="PTHR48079:SF3">
    <property type="entry name" value="NAD-DEPENDENT EPIMERASE_DEHYDRATASE DOMAIN-CONTAINING PROTEIN"/>
    <property type="match status" value="1"/>
</dbReference>
<dbReference type="SUPFAM" id="SSF51735">
    <property type="entry name" value="NAD(P)-binding Rossmann-fold domains"/>
    <property type="match status" value="1"/>
</dbReference>
<evidence type="ECO:0000256" key="1">
    <source>
        <dbReference type="SAM" id="SignalP"/>
    </source>
</evidence>
<accession>A0A165TSH4</accession>
<feature type="chain" id="PRO_5007867252" evidence="1">
    <location>
        <begin position="20"/>
        <end position="306"/>
    </location>
</feature>
<evidence type="ECO:0000313" key="4">
    <source>
        <dbReference type="Proteomes" id="UP000076727"/>
    </source>
</evidence>
<sequence>MKVLIIGASGFIGLPVAQALVRAGHIVYGVTRSDSKAKSLAAEEIIPIVAPIEDPSTWLPLVATLDVVIEAISGEVKVLSEMLLTSVTEAAKQYRPPHAPKLAYIYTSGSWIHGDNRKEIISDTTPVIQSVDLVSWRPLLEQKVVTNPVLNGIVIRPALLYGRSASILGMLFKTAYEGKVRWYGTPGGRYALIHQDDLGELYRLAAEKSAVIGGLLFDAANDFTESVDDILQKLVEVSGASGYEYIEPTNLFEKAITTTLLMRPYLARSLLGWQPRKASLVDYLQIYYNAWKATAGSATLSSDFIR</sequence>
<reference evidence="3 4" key="1">
    <citation type="journal article" date="2016" name="Mol. Biol. Evol.">
        <title>Comparative Genomics of Early-Diverging Mushroom-Forming Fungi Provides Insights into the Origins of Lignocellulose Decay Capabilities.</title>
        <authorList>
            <person name="Nagy L.G."/>
            <person name="Riley R."/>
            <person name="Tritt A."/>
            <person name="Adam C."/>
            <person name="Daum C."/>
            <person name="Floudas D."/>
            <person name="Sun H."/>
            <person name="Yadav J.S."/>
            <person name="Pangilinan J."/>
            <person name="Larsson K.H."/>
            <person name="Matsuura K."/>
            <person name="Barry K."/>
            <person name="Labutti K."/>
            <person name="Kuo R."/>
            <person name="Ohm R.A."/>
            <person name="Bhattacharya S.S."/>
            <person name="Shirouzu T."/>
            <person name="Yoshinaga Y."/>
            <person name="Martin F.M."/>
            <person name="Grigoriev I.V."/>
            <person name="Hibbett D.S."/>
        </authorList>
    </citation>
    <scope>NUCLEOTIDE SEQUENCE [LARGE SCALE GENOMIC DNA]</scope>
    <source>
        <strain evidence="3 4">L-15889</strain>
    </source>
</reference>